<dbReference type="GO" id="GO:0006360">
    <property type="term" value="P:transcription by RNA polymerase I"/>
    <property type="evidence" value="ECO:0007669"/>
    <property type="project" value="TreeGrafter"/>
</dbReference>
<feature type="region of interest" description="Disordered" evidence="3">
    <location>
        <begin position="1"/>
        <end position="105"/>
    </location>
</feature>
<dbReference type="Pfam" id="PF01192">
    <property type="entry name" value="RNA_pol_Rpb6"/>
    <property type="match status" value="1"/>
</dbReference>
<dbReference type="GO" id="GO:0042797">
    <property type="term" value="P:tRNA transcription by RNA polymerase III"/>
    <property type="evidence" value="ECO:0007669"/>
    <property type="project" value="TreeGrafter"/>
</dbReference>
<evidence type="ECO:0000313" key="4">
    <source>
        <dbReference type="EMBL" id="ARF09493.1"/>
    </source>
</evidence>
<feature type="compositionally biased region" description="Acidic residues" evidence="3">
    <location>
        <begin position="38"/>
        <end position="98"/>
    </location>
</feature>
<protein>
    <submittedName>
        <fullName evidence="4">DNA-directed RNA polymerase subunit 6</fullName>
    </submittedName>
</protein>
<feature type="compositionally biased region" description="Basic residues" evidence="3">
    <location>
        <begin position="1"/>
        <end position="13"/>
    </location>
</feature>
<dbReference type="Gene3D" id="3.90.940.10">
    <property type="match status" value="1"/>
</dbReference>
<dbReference type="InterPro" id="IPR006110">
    <property type="entry name" value="Pol_omega/Rpo6/RPB6"/>
</dbReference>
<feature type="compositionally biased region" description="Basic and acidic residues" evidence="3">
    <location>
        <begin position="21"/>
        <end position="37"/>
    </location>
</feature>
<dbReference type="PANTHER" id="PTHR47227:SF5">
    <property type="entry name" value="DNA-DIRECTED RNA POLYMERASES I, II, AND III SUBUNIT RPABC2"/>
    <property type="match status" value="1"/>
</dbReference>
<dbReference type="GO" id="GO:0003899">
    <property type="term" value="F:DNA-directed RNA polymerase activity"/>
    <property type="evidence" value="ECO:0007669"/>
    <property type="project" value="InterPro"/>
</dbReference>
<organism evidence="4">
    <name type="scientific">Indivirus ILV1</name>
    <dbReference type="NCBI Taxonomy" id="1977633"/>
    <lineage>
        <taxon>Viruses</taxon>
        <taxon>Varidnaviria</taxon>
        <taxon>Bamfordvirae</taxon>
        <taxon>Nucleocytoviricota</taxon>
        <taxon>Megaviricetes</taxon>
        <taxon>Imitervirales</taxon>
        <taxon>Mimiviridae</taxon>
        <taxon>Klosneuvirinae</taxon>
        <taxon>Indivirus</taxon>
    </lineage>
</organism>
<dbReference type="InterPro" id="IPR036161">
    <property type="entry name" value="RPB6/omega-like_sf"/>
</dbReference>
<evidence type="ECO:0000256" key="3">
    <source>
        <dbReference type="SAM" id="MobiDB-lite"/>
    </source>
</evidence>
<keyword evidence="2" id="KW-0804">Transcription</keyword>
<reference evidence="4" key="1">
    <citation type="journal article" date="2017" name="Science">
        <title>Giant viruses with an expanded complement of translation system components.</title>
        <authorList>
            <person name="Schulz F."/>
            <person name="Yutin N."/>
            <person name="Ivanova N.N."/>
            <person name="Ortega D.R."/>
            <person name="Lee T.K."/>
            <person name="Vierheilig J."/>
            <person name="Daims H."/>
            <person name="Horn M."/>
            <person name="Wagner M."/>
            <person name="Jensen G.J."/>
            <person name="Kyrpides N.C."/>
            <person name="Koonin E.V."/>
            <person name="Woyke T."/>
        </authorList>
    </citation>
    <scope>NUCLEOTIDE SEQUENCE</scope>
    <source>
        <strain evidence="4">ILV1</strain>
    </source>
</reference>
<accession>A0A1V0SCP8</accession>
<dbReference type="GO" id="GO:0006366">
    <property type="term" value="P:transcription by RNA polymerase II"/>
    <property type="evidence" value="ECO:0007669"/>
    <property type="project" value="TreeGrafter"/>
</dbReference>
<dbReference type="EMBL" id="KY684085">
    <property type="protein sequence ID" value="ARF09493.1"/>
    <property type="molecule type" value="Genomic_DNA"/>
</dbReference>
<proteinExistence type="predicted"/>
<dbReference type="GO" id="GO:0003677">
    <property type="term" value="F:DNA binding"/>
    <property type="evidence" value="ECO:0007669"/>
    <property type="project" value="InterPro"/>
</dbReference>
<evidence type="ECO:0000256" key="1">
    <source>
        <dbReference type="ARBA" id="ARBA00022478"/>
    </source>
</evidence>
<dbReference type="GO" id="GO:0000428">
    <property type="term" value="C:DNA-directed RNA polymerase complex"/>
    <property type="evidence" value="ECO:0007669"/>
    <property type="project" value="UniProtKB-KW"/>
</dbReference>
<sequence length="215" mass="25062">MKKSKSTSKKVNKKVTIIDETNDKPIKENKKDVTVEKDENEEKETDADPVIEEEEYDDSFGDNDNEVEDEDKEIENEDEDEEPDEGEEGDVGEGEEREEEKGKDTCIYNYAENNSDEEEQELVFDDDNIVIQSEIVPKEKRITKPILYKYERVRLLGDRTQQLTLGAKPMIKNIEGLTMKQIAEVEIQENVIPLIIQRPLPNGKKERWYINELKH</sequence>
<dbReference type="SUPFAM" id="SSF63562">
    <property type="entry name" value="RPB6/omega subunit-like"/>
    <property type="match status" value="1"/>
</dbReference>
<gene>
    <name evidence="4" type="ORF">Indivirus_1_116</name>
</gene>
<name>A0A1V0SCP8_9VIRU</name>
<dbReference type="PANTHER" id="PTHR47227">
    <property type="entry name" value="DNA-DIRECTED RNA POLYMERASE SUBUNIT K"/>
    <property type="match status" value="1"/>
</dbReference>
<keyword evidence="1 4" id="KW-0240">DNA-directed RNA polymerase</keyword>
<evidence type="ECO:0000256" key="2">
    <source>
        <dbReference type="ARBA" id="ARBA00023163"/>
    </source>
</evidence>